<name>A0A0D2EDB4_CLAB1</name>
<proteinExistence type="predicted"/>
<sequence>MPDHNTIVLSEAECSVGLSEAHLQQARELHSKWGYVTLQNIWTVSGSEDIERRTAQVLYSLPQDGGYIHIKRRSLLPQEIASKRVRRISATSSMIQAQKLRVLDFIVQGCFPRAKLLQLYARNATRTDTLSIKDEKAIAGLLFQIVVPLRRPSPVLRLQDEGGFELAGHGNVVVRDREASLTITVDSKDYAIVTLDYDMLDG</sequence>
<dbReference type="VEuPathDB" id="FungiDB:Z519_11206"/>
<evidence type="ECO:0000313" key="1">
    <source>
        <dbReference type="EMBL" id="KIW88096.1"/>
    </source>
</evidence>
<reference evidence="1" key="1">
    <citation type="submission" date="2015-01" db="EMBL/GenBank/DDBJ databases">
        <title>The Genome Sequence of Cladophialophora bantiana CBS 173.52.</title>
        <authorList>
            <consortium name="The Broad Institute Genomics Platform"/>
            <person name="Cuomo C."/>
            <person name="de Hoog S."/>
            <person name="Gorbushina A."/>
            <person name="Stielow B."/>
            <person name="Teixiera M."/>
            <person name="Abouelleil A."/>
            <person name="Chapman S.B."/>
            <person name="Priest M."/>
            <person name="Young S.K."/>
            <person name="Wortman J."/>
            <person name="Nusbaum C."/>
            <person name="Birren B."/>
        </authorList>
    </citation>
    <scope>NUCLEOTIDE SEQUENCE [LARGE SCALE GENOMIC DNA]</scope>
    <source>
        <strain evidence="1">CBS 173.52</strain>
    </source>
</reference>
<protein>
    <submittedName>
        <fullName evidence="1">Uncharacterized protein</fullName>
    </submittedName>
</protein>
<dbReference type="Proteomes" id="UP000053789">
    <property type="component" value="Unassembled WGS sequence"/>
</dbReference>
<keyword evidence="2" id="KW-1185">Reference proteome</keyword>
<dbReference type="RefSeq" id="XP_016614765.1">
    <property type="nucleotide sequence ID" value="XM_016768919.1"/>
</dbReference>
<evidence type="ECO:0000313" key="2">
    <source>
        <dbReference type="Proteomes" id="UP000053789"/>
    </source>
</evidence>
<dbReference type="AlphaFoldDB" id="A0A0D2EDB4"/>
<dbReference type="OrthoDB" id="3431428at2759"/>
<accession>A0A0D2EDB4</accession>
<dbReference type="HOGENOM" id="CLU_1428598_0_0_1"/>
<gene>
    <name evidence="1" type="ORF">Z519_11206</name>
</gene>
<dbReference type="EMBL" id="KN847000">
    <property type="protein sequence ID" value="KIW88096.1"/>
    <property type="molecule type" value="Genomic_DNA"/>
</dbReference>
<organism evidence="1 2">
    <name type="scientific">Cladophialophora bantiana (strain ATCC 10958 / CBS 173.52 / CDC B-1940 / NIH 8579)</name>
    <name type="common">Xylohypha bantiana</name>
    <dbReference type="NCBI Taxonomy" id="1442370"/>
    <lineage>
        <taxon>Eukaryota</taxon>
        <taxon>Fungi</taxon>
        <taxon>Dikarya</taxon>
        <taxon>Ascomycota</taxon>
        <taxon>Pezizomycotina</taxon>
        <taxon>Eurotiomycetes</taxon>
        <taxon>Chaetothyriomycetidae</taxon>
        <taxon>Chaetothyriales</taxon>
        <taxon>Herpotrichiellaceae</taxon>
        <taxon>Cladophialophora</taxon>
    </lineage>
</organism>
<dbReference type="GeneID" id="27704134"/>